<dbReference type="AlphaFoldDB" id="W7XL57"/>
<name>W7XL57_TETTS</name>
<dbReference type="GeneID" id="24440324"/>
<sequence>MLRLFKGVKSKLLISSVIFPLQKLIGLYFDNQLHSGSFCNLFNYILKNLHFSYSSAYFNLFKITSYSSYVYFYNSFSIQFQVQISSRGDLGFISTIALNLLSLNPQSCQKFSIISTVQLISIFFSLLNSLLQFFIFSSTFKTNSQNSFQASEQSTTIASYKNLFNVFIFLNRYFCTQFYKLVDNNFILFYSFFFCSTYFSL</sequence>
<reference evidence="3" key="1">
    <citation type="journal article" date="2006" name="PLoS Biol.">
        <title>Macronuclear genome sequence of the ciliate Tetrahymena thermophila, a model eukaryote.</title>
        <authorList>
            <person name="Eisen J.A."/>
            <person name="Coyne R.S."/>
            <person name="Wu M."/>
            <person name="Wu D."/>
            <person name="Thiagarajan M."/>
            <person name="Wortman J.R."/>
            <person name="Badger J.H."/>
            <person name="Ren Q."/>
            <person name="Amedeo P."/>
            <person name="Jones K.M."/>
            <person name="Tallon L.J."/>
            <person name="Delcher A.L."/>
            <person name="Salzberg S.L."/>
            <person name="Silva J.C."/>
            <person name="Haas B.J."/>
            <person name="Majoros W.H."/>
            <person name="Farzad M."/>
            <person name="Carlton J.M."/>
            <person name="Smith R.K. Jr."/>
            <person name="Garg J."/>
            <person name="Pearlman R.E."/>
            <person name="Karrer K.M."/>
            <person name="Sun L."/>
            <person name="Manning G."/>
            <person name="Elde N.C."/>
            <person name="Turkewitz A.P."/>
            <person name="Asai D.J."/>
            <person name="Wilkes D.E."/>
            <person name="Wang Y."/>
            <person name="Cai H."/>
            <person name="Collins K."/>
            <person name="Stewart B.A."/>
            <person name="Lee S.R."/>
            <person name="Wilamowska K."/>
            <person name="Weinberg Z."/>
            <person name="Ruzzo W.L."/>
            <person name="Wloga D."/>
            <person name="Gaertig J."/>
            <person name="Frankel J."/>
            <person name="Tsao C.-C."/>
            <person name="Gorovsky M.A."/>
            <person name="Keeling P.J."/>
            <person name="Waller R.F."/>
            <person name="Patron N.J."/>
            <person name="Cherry J.M."/>
            <person name="Stover N.A."/>
            <person name="Krieger C.J."/>
            <person name="del Toro C."/>
            <person name="Ryder H.F."/>
            <person name="Williamson S.C."/>
            <person name="Barbeau R.A."/>
            <person name="Hamilton E.P."/>
            <person name="Orias E."/>
        </authorList>
    </citation>
    <scope>NUCLEOTIDE SEQUENCE [LARGE SCALE GENOMIC DNA]</scope>
    <source>
        <strain evidence="3">SB210</strain>
    </source>
</reference>
<feature type="transmembrane region" description="Helical" evidence="1">
    <location>
        <begin position="181"/>
        <end position="199"/>
    </location>
</feature>
<dbReference type="KEGG" id="tet:TTHERM_000709759"/>
<keyword evidence="1" id="KW-0472">Membrane</keyword>
<keyword evidence="1 2" id="KW-0812">Transmembrane</keyword>
<dbReference type="InParanoid" id="W7XL57"/>
<gene>
    <name evidence="2" type="ORF">TTHERM_000709759</name>
</gene>
<dbReference type="Proteomes" id="UP000009168">
    <property type="component" value="Unassembled WGS sequence"/>
</dbReference>
<evidence type="ECO:0000256" key="1">
    <source>
        <dbReference type="SAM" id="Phobius"/>
    </source>
</evidence>
<dbReference type="RefSeq" id="XP_012651782.1">
    <property type="nucleotide sequence ID" value="XM_012796328.1"/>
</dbReference>
<keyword evidence="3" id="KW-1185">Reference proteome</keyword>
<dbReference type="EMBL" id="GG662794">
    <property type="protein sequence ID" value="EWS75709.1"/>
    <property type="molecule type" value="Genomic_DNA"/>
</dbReference>
<proteinExistence type="predicted"/>
<feature type="transmembrane region" description="Helical" evidence="1">
    <location>
        <begin position="113"/>
        <end position="136"/>
    </location>
</feature>
<organism evidence="2 3">
    <name type="scientific">Tetrahymena thermophila (strain SB210)</name>
    <dbReference type="NCBI Taxonomy" id="312017"/>
    <lineage>
        <taxon>Eukaryota</taxon>
        <taxon>Sar</taxon>
        <taxon>Alveolata</taxon>
        <taxon>Ciliophora</taxon>
        <taxon>Intramacronucleata</taxon>
        <taxon>Oligohymenophorea</taxon>
        <taxon>Hymenostomatida</taxon>
        <taxon>Tetrahymenina</taxon>
        <taxon>Tetrahymenidae</taxon>
        <taxon>Tetrahymena</taxon>
    </lineage>
</organism>
<evidence type="ECO:0000313" key="2">
    <source>
        <dbReference type="EMBL" id="EWS75709.1"/>
    </source>
</evidence>
<accession>W7XL57</accession>
<protein>
    <submittedName>
        <fullName evidence="2">Transmembrane protein, putative</fullName>
    </submittedName>
</protein>
<keyword evidence="1" id="KW-1133">Transmembrane helix</keyword>
<evidence type="ECO:0000313" key="3">
    <source>
        <dbReference type="Proteomes" id="UP000009168"/>
    </source>
</evidence>